<keyword evidence="1" id="KW-0489">Methyltransferase</keyword>
<reference evidence="1 2" key="1">
    <citation type="submission" date="2019-08" db="EMBL/GenBank/DDBJ databases">
        <title>Genome sequencing of Paenibacillus faecis DSM 23593(T).</title>
        <authorList>
            <person name="Kook J.-K."/>
            <person name="Park S.-N."/>
            <person name="Lim Y.K."/>
        </authorList>
    </citation>
    <scope>NUCLEOTIDE SEQUENCE [LARGE SCALE GENOMIC DNA]</scope>
    <source>
        <strain evidence="1 2">DSM 23593</strain>
    </source>
</reference>
<sequence>MTLTAEQYVTTEVPIELVFTDVDVRTAKKEYTIPSFTEEWFTHHKLHSDISLMRMEPHRELFRYFYGESGASPEPYLAWYERIHHLRGVAPPMDREGLLNQKRMEYVNMRSYLQNDPGYFTENPPLVTYRTPGRFNIQDGHHRAVFLYCSGLRRIPVRMTRADYETWLNPEALEDTVQMVALQQRNLIYTPILHPHFYGKRSERDEFYKTRLDVILEYLGSRDLKRTKVLDIGCNIGYYARHFTREGAQVTGIEPDPLHAELLMRLNRLERAEFELVREPFERLVGLQGYEIGILHTVFYHLMGDSGLSERFLSTLDCAVHGLLFWESGDRIEEEKSLLFKHTGFEEYVKLADTFGTGKYRELGVFLKRPR</sequence>
<accession>A0A5D0CZX6</accession>
<dbReference type="Proteomes" id="UP000325218">
    <property type="component" value="Unassembled WGS sequence"/>
</dbReference>
<evidence type="ECO:0000313" key="2">
    <source>
        <dbReference type="Proteomes" id="UP000325218"/>
    </source>
</evidence>
<dbReference type="InterPro" id="IPR029063">
    <property type="entry name" value="SAM-dependent_MTases_sf"/>
</dbReference>
<dbReference type="GO" id="GO:0032259">
    <property type="term" value="P:methylation"/>
    <property type="evidence" value="ECO:0007669"/>
    <property type="project" value="UniProtKB-KW"/>
</dbReference>
<dbReference type="InterPro" id="IPR036086">
    <property type="entry name" value="ParB/Sulfiredoxin_sf"/>
</dbReference>
<proteinExistence type="predicted"/>
<dbReference type="SUPFAM" id="SSF110849">
    <property type="entry name" value="ParB/Sulfiredoxin"/>
    <property type="match status" value="1"/>
</dbReference>
<protein>
    <submittedName>
        <fullName evidence="1">Methyltransferase domain-containing protein</fullName>
    </submittedName>
</protein>
<gene>
    <name evidence="1" type="ORF">FRY98_00080</name>
</gene>
<organism evidence="1 2">
    <name type="scientific">Paenibacillus faecis</name>
    <dbReference type="NCBI Taxonomy" id="862114"/>
    <lineage>
        <taxon>Bacteria</taxon>
        <taxon>Bacillati</taxon>
        <taxon>Bacillota</taxon>
        <taxon>Bacilli</taxon>
        <taxon>Bacillales</taxon>
        <taxon>Paenibacillaceae</taxon>
        <taxon>Paenibacillus</taxon>
    </lineage>
</organism>
<keyword evidence="1" id="KW-0808">Transferase</keyword>
<name>A0A5D0CZX6_9BACL</name>
<dbReference type="CDD" id="cd02440">
    <property type="entry name" value="AdoMet_MTases"/>
    <property type="match status" value="1"/>
</dbReference>
<dbReference type="GO" id="GO:0008168">
    <property type="term" value="F:methyltransferase activity"/>
    <property type="evidence" value="ECO:0007669"/>
    <property type="project" value="UniProtKB-KW"/>
</dbReference>
<dbReference type="OrthoDB" id="9791837at2"/>
<dbReference type="AlphaFoldDB" id="A0A5D0CZX6"/>
<dbReference type="SUPFAM" id="SSF53335">
    <property type="entry name" value="S-adenosyl-L-methionine-dependent methyltransferases"/>
    <property type="match status" value="1"/>
</dbReference>
<dbReference type="Gene3D" id="3.40.50.150">
    <property type="entry name" value="Vaccinia Virus protein VP39"/>
    <property type="match status" value="1"/>
</dbReference>
<dbReference type="Pfam" id="PF13489">
    <property type="entry name" value="Methyltransf_23"/>
    <property type="match status" value="1"/>
</dbReference>
<dbReference type="EMBL" id="VSDO01000001">
    <property type="protein sequence ID" value="TYA14125.1"/>
    <property type="molecule type" value="Genomic_DNA"/>
</dbReference>
<keyword evidence="2" id="KW-1185">Reference proteome</keyword>
<evidence type="ECO:0000313" key="1">
    <source>
        <dbReference type="EMBL" id="TYA14125.1"/>
    </source>
</evidence>
<comment type="caution">
    <text evidence="1">The sequence shown here is derived from an EMBL/GenBank/DDBJ whole genome shotgun (WGS) entry which is preliminary data.</text>
</comment>